<dbReference type="Pfam" id="PF00682">
    <property type="entry name" value="HMGL-like"/>
    <property type="match status" value="1"/>
</dbReference>
<keyword evidence="4 7" id="KW-0456">Lyase</keyword>
<dbReference type="GO" id="GO:0046872">
    <property type="term" value="F:metal ion binding"/>
    <property type="evidence" value="ECO:0007669"/>
    <property type="project" value="UniProtKB-KW"/>
</dbReference>
<comment type="similarity">
    <text evidence="1">Belongs to the HMG-CoA lyase family.</text>
</comment>
<protein>
    <submittedName>
        <fullName evidence="7">Hydroxymethylglutaryl-CoA lyase</fullName>
    </submittedName>
</protein>
<dbReference type="AlphaFoldDB" id="A0A418T4E7"/>
<evidence type="ECO:0000256" key="3">
    <source>
        <dbReference type="ARBA" id="ARBA00022723"/>
    </source>
</evidence>
<evidence type="ECO:0000313" key="7">
    <source>
        <dbReference type="EMBL" id="RJE88045.1"/>
    </source>
</evidence>
<gene>
    <name evidence="7" type="ORF">D3P04_03785</name>
</gene>
<proteinExistence type="inferred from homology"/>
<dbReference type="InterPro" id="IPR000891">
    <property type="entry name" value="PYR_CT"/>
</dbReference>
<dbReference type="Gene3D" id="3.20.20.70">
    <property type="entry name" value="Aldolase class I"/>
    <property type="match status" value="1"/>
</dbReference>
<dbReference type="PROSITE" id="PS00815">
    <property type="entry name" value="AIPM_HOMOCIT_SYNTH_1"/>
    <property type="match status" value="1"/>
</dbReference>
<keyword evidence="3" id="KW-0479">Metal-binding</keyword>
<dbReference type="InterPro" id="IPR002034">
    <property type="entry name" value="AIPM/Hcit_synth_CS"/>
</dbReference>
<organism evidence="7 8">
    <name type="scientific">Paracoccus onubensis</name>
    <dbReference type="NCBI Taxonomy" id="1675788"/>
    <lineage>
        <taxon>Bacteria</taxon>
        <taxon>Pseudomonadati</taxon>
        <taxon>Pseudomonadota</taxon>
        <taxon>Alphaproteobacteria</taxon>
        <taxon>Rhodobacterales</taxon>
        <taxon>Paracoccaceae</taxon>
        <taxon>Paracoccus</taxon>
    </lineage>
</organism>
<comment type="similarity">
    <text evidence="5">Belongs to the alpha-IPM synthase/homocitrate synthase family.</text>
</comment>
<dbReference type="GO" id="GO:0006552">
    <property type="term" value="P:L-leucine catabolic process"/>
    <property type="evidence" value="ECO:0007669"/>
    <property type="project" value="TreeGrafter"/>
</dbReference>
<dbReference type="RefSeq" id="WP_119746093.1">
    <property type="nucleotide sequence ID" value="NZ_QZCG01000002.1"/>
</dbReference>
<dbReference type="CDD" id="cd07938">
    <property type="entry name" value="DRE_TIM_HMGL"/>
    <property type="match status" value="1"/>
</dbReference>
<comment type="caution">
    <text evidence="7">The sequence shown here is derived from an EMBL/GenBank/DDBJ whole genome shotgun (WGS) entry which is preliminary data.</text>
</comment>
<dbReference type="InterPro" id="IPR043594">
    <property type="entry name" value="HMGL"/>
</dbReference>
<dbReference type="PROSITE" id="PS50991">
    <property type="entry name" value="PYR_CT"/>
    <property type="match status" value="1"/>
</dbReference>
<accession>A0A418T4E7</accession>
<feature type="domain" description="Pyruvate carboxyltransferase" evidence="6">
    <location>
        <begin position="13"/>
        <end position="281"/>
    </location>
</feature>
<dbReference type="EMBL" id="QZCG01000002">
    <property type="protein sequence ID" value="RJE88045.1"/>
    <property type="molecule type" value="Genomic_DNA"/>
</dbReference>
<keyword evidence="2 5" id="KW-0808">Transferase</keyword>
<evidence type="ECO:0000256" key="2">
    <source>
        <dbReference type="ARBA" id="ARBA00022679"/>
    </source>
</evidence>
<evidence type="ECO:0000259" key="6">
    <source>
        <dbReference type="PROSITE" id="PS50991"/>
    </source>
</evidence>
<dbReference type="Proteomes" id="UP000284202">
    <property type="component" value="Unassembled WGS sequence"/>
</dbReference>
<evidence type="ECO:0000313" key="8">
    <source>
        <dbReference type="Proteomes" id="UP000284202"/>
    </source>
</evidence>
<dbReference type="GO" id="GO:0046951">
    <property type="term" value="P:ketone body biosynthetic process"/>
    <property type="evidence" value="ECO:0007669"/>
    <property type="project" value="TreeGrafter"/>
</dbReference>
<dbReference type="GO" id="GO:0046912">
    <property type="term" value="F:acyltransferase activity, acyl groups converted into alkyl on transfer"/>
    <property type="evidence" value="ECO:0007669"/>
    <property type="project" value="InterPro"/>
</dbReference>
<evidence type="ECO:0000256" key="5">
    <source>
        <dbReference type="RuleBase" id="RU003523"/>
    </source>
</evidence>
<sequence length="317" mass="33570">MSRIDAIYPTDRITLREVGLRDGLQLARAIPSTRAKIGWMKRETQAGVRHYEIGSFLPAARFPQFADIEAMLDAGERLDIHSAGLTLNERGAETALRTGLHEMVCVISATDEHSQANMRRSRKSAVELVGKIVTMRDNDAPDKIVNAGIAMAFGCSIAGEVSHDEVIRLAETCLAAGADIVGIADTVGYAGPKQVGALCARIEKLCAGRAFIIHLHDTRGMGIANAAAALDNGARVIDASLGGLGGCPFAPGATGNVVFEDIVYLAETMGYRTGIDLAGLKAARAIAEEAMPGERFHGTLNRAGPPPNISWKASRAI</sequence>
<evidence type="ECO:0000256" key="4">
    <source>
        <dbReference type="ARBA" id="ARBA00023239"/>
    </source>
</evidence>
<evidence type="ECO:0000256" key="1">
    <source>
        <dbReference type="ARBA" id="ARBA00009405"/>
    </source>
</evidence>
<reference evidence="8" key="1">
    <citation type="submission" date="2018-09" db="EMBL/GenBank/DDBJ databases">
        <title>Acidovorax cavernicola nov. sp. isolated from Gruta de las Maravillas (Aracena, Spain).</title>
        <authorList>
            <person name="Jurado V."/>
            <person name="Gutierrez-Patricio S."/>
            <person name="Gonzalez-Pimentel J.L."/>
            <person name="Miller A.Z."/>
            <person name="Laiz L."/>
            <person name="Saiz-Jimenez C."/>
        </authorList>
    </citation>
    <scope>NUCLEOTIDE SEQUENCE [LARGE SCALE GENOMIC DNA]</scope>
    <source>
        <strain evidence="8">1011MAR3C25</strain>
    </source>
</reference>
<dbReference type="OrthoDB" id="9784013at2"/>
<keyword evidence="8" id="KW-1185">Reference proteome</keyword>
<dbReference type="PANTHER" id="PTHR42738">
    <property type="entry name" value="HYDROXYMETHYLGLUTARYL-COA LYASE"/>
    <property type="match status" value="1"/>
</dbReference>
<dbReference type="PANTHER" id="PTHR42738:SF7">
    <property type="entry name" value="HYDROXYMETHYLGLUTARYL-COA LYASE"/>
    <property type="match status" value="1"/>
</dbReference>
<dbReference type="GO" id="GO:0004419">
    <property type="term" value="F:hydroxymethylglutaryl-CoA lyase activity"/>
    <property type="evidence" value="ECO:0007669"/>
    <property type="project" value="TreeGrafter"/>
</dbReference>
<name>A0A418T4E7_9RHOB</name>
<dbReference type="InterPro" id="IPR013785">
    <property type="entry name" value="Aldolase_TIM"/>
</dbReference>
<dbReference type="SUPFAM" id="SSF51569">
    <property type="entry name" value="Aldolase"/>
    <property type="match status" value="1"/>
</dbReference>